<dbReference type="EMBL" id="BAABAT010000002">
    <property type="protein sequence ID" value="GAA4245276.1"/>
    <property type="molecule type" value="Genomic_DNA"/>
</dbReference>
<accession>A0ABP8CZD3</accession>
<dbReference type="InterPro" id="IPR003779">
    <property type="entry name" value="CMD-like"/>
</dbReference>
<dbReference type="Gene3D" id="1.20.1290.10">
    <property type="entry name" value="AhpD-like"/>
    <property type="match status" value="1"/>
</dbReference>
<dbReference type="RefSeq" id="WP_345122073.1">
    <property type="nucleotide sequence ID" value="NZ_BAABAT010000002.1"/>
</dbReference>
<dbReference type="SUPFAM" id="SSF69118">
    <property type="entry name" value="AhpD-like"/>
    <property type="match status" value="1"/>
</dbReference>
<sequence>MKATSEERLARVTPEGLDEAQRALYDAIAGGRRAAGGSPFPLTGPDGALNGPFNAMLLQPALGTALQALGGAVRYETALSDRARELAILVVARAQNSAFERSAHEAVGRAAGLSEDELRTLYSDDPAERLVVDTAAALAEHEDLTDAEFARARDGLGLPAVFELTTLVGYYATLALQLRVFRAEPETP</sequence>
<feature type="domain" description="Carboxymuconolactone decarboxylase-like" evidence="1">
    <location>
        <begin position="60"/>
        <end position="121"/>
    </location>
</feature>
<dbReference type="InterPro" id="IPR029032">
    <property type="entry name" value="AhpD-like"/>
</dbReference>
<reference evidence="3" key="1">
    <citation type="journal article" date="2019" name="Int. J. Syst. Evol. Microbiol.">
        <title>The Global Catalogue of Microorganisms (GCM) 10K type strain sequencing project: providing services to taxonomists for standard genome sequencing and annotation.</title>
        <authorList>
            <consortium name="The Broad Institute Genomics Platform"/>
            <consortium name="The Broad Institute Genome Sequencing Center for Infectious Disease"/>
            <person name="Wu L."/>
            <person name="Ma J."/>
        </authorList>
    </citation>
    <scope>NUCLEOTIDE SEQUENCE [LARGE SCALE GENOMIC DNA]</scope>
    <source>
        <strain evidence="3">JCM 17441</strain>
    </source>
</reference>
<dbReference type="Proteomes" id="UP001500620">
    <property type="component" value="Unassembled WGS sequence"/>
</dbReference>
<dbReference type="Pfam" id="PF02627">
    <property type="entry name" value="CMD"/>
    <property type="match status" value="1"/>
</dbReference>
<organism evidence="2 3">
    <name type="scientific">Dactylosporangium darangshiense</name>
    <dbReference type="NCBI Taxonomy" id="579108"/>
    <lineage>
        <taxon>Bacteria</taxon>
        <taxon>Bacillati</taxon>
        <taxon>Actinomycetota</taxon>
        <taxon>Actinomycetes</taxon>
        <taxon>Micromonosporales</taxon>
        <taxon>Micromonosporaceae</taxon>
        <taxon>Dactylosporangium</taxon>
    </lineage>
</organism>
<proteinExistence type="predicted"/>
<keyword evidence="3" id="KW-1185">Reference proteome</keyword>
<dbReference type="PANTHER" id="PTHR34846:SF5">
    <property type="entry name" value="CARBOXYMUCONOLACTONE DECARBOXYLASE-LIKE DOMAIN-CONTAINING PROTEIN"/>
    <property type="match status" value="1"/>
</dbReference>
<protein>
    <recommendedName>
        <fullName evidence="1">Carboxymuconolactone decarboxylase-like domain-containing protein</fullName>
    </recommendedName>
</protein>
<evidence type="ECO:0000313" key="2">
    <source>
        <dbReference type="EMBL" id="GAA4245276.1"/>
    </source>
</evidence>
<gene>
    <name evidence="2" type="ORF">GCM10022255_011960</name>
</gene>
<evidence type="ECO:0000259" key="1">
    <source>
        <dbReference type="Pfam" id="PF02627"/>
    </source>
</evidence>
<name>A0ABP8CZD3_9ACTN</name>
<evidence type="ECO:0000313" key="3">
    <source>
        <dbReference type="Proteomes" id="UP001500620"/>
    </source>
</evidence>
<dbReference type="PANTHER" id="PTHR34846">
    <property type="entry name" value="4-CARBOXYMUCONOLACTONE DECARBOXYLASE FAMILY PROTEIN (AFU_ORTHOLOGUE AFUA_6G11590)"/>
    <property type="match status" value="1"/>
</dbReference>
<comment type="caution">
    <text evidence="2">The sequence shown here is derived from an EMBL/GenBank/DDBJ whole genome shotgun (WGS) entry which is preliminary data.</text>
</comment>